<comment type="caution">
    <text evidence="1">The sequence shown here is derived from an EMBL/GenBank/DDBJ whole genome shotgun (WGS) entry which is preliminary data.</text>
</comment>
<dbReference type="AlphaFoldDB" id="A0A5J9UQE3"/>
<protein>
    <submittedName>
        <fullName evidence="1">Uncharacterized protein</fullName>
    </submittedName>
</protein>
<evidence type="ECO:0000313" key="1">
    <source>
        <dbReference type="EMBL" id="TVU25614.1"/>
    </source>
</evidence>
<organism evidence="1 2">
    <name type="scientific">Eragrostis curvula</name>
    <name type="common">weeping love grass</name>
    <dbReference type="NCBI Taxonomy" id="38414"/>
    <lineage>
        <taxon>Eukaryota</taxon>
        <taxon>Viridiplantae</taxon>
        <taxon>Streptophyta</taxon>
        <taxon>Embryophyta</taxon>
        <taxon>Tracheophyta</taxon>
        <taxon>Spermatophyta</taxon>
        <taxon>Magnoliopsida</taxon>
        <taxon>Liliopsida</taxon>
        <taxon>Poales</taxon>
        <taxon>Poaceae</taxon>
        <taxon>PACMAD clade</taxon>
        <taxon>Chloridoideae</taxon>
        <taxon>Eragrostideae</taxon>
        <taxon>Eragrostidinae</taxon>
        <taxon>Eragrostis</taxon>
    </lineage>
</organism>
<keyword evidence="2" id="KW-1185">Reference proteome</keyword>
<name>A0A5J9UQE3_9POAL</name>
<dbReference type="OrthoDB" id="1906820at2759"/>
<dbReference type="Gramene" id="TVU25614">
    <property type="protein sequence ID" value="TVU25614"/>
    <property type="gene ID" value="EJB05_28117"/>
</dbReference>
<reference evidence="1 2" key="1">
    <citation type="journal article" date="2019" name="Sci. Rep.">
        <title>A high-quality genome of Eragrostis curvula grass provides insights into Poaceae evolution and supports new strategies to enhance forage quality.</title>
        <authorList>
            <person name="Carballo J."/>
            <person name="Santos B.A.C.M."/>
            <person name="Zappacosta D."/>
            <person name="Garbus I."/>
            <person name="Selva J.P."/>
            <person name="Gallo C.A."/>
            <person name="Diaz A."/>
            <person name="Albertini E."/>
            <person name="Caccamo M."/>
            <person name="Echenique V."/>
        </authorList>
    </citation>
    <scope>NUCLEOTIDE SEQUENCE [LARGE SCALE GENOMIC DNA]</scope>
    <source>
        <strain evidence="2">cv. Victoria</strain>
        <tissue evidence="1">Leaf</tissue>
    </source>
</reference>
<dbReference type="Proteomes" id="UP000324897">
    <property type="component" value="Chromosome 2"/>
</dbReference>
<dbReference type="EMBL" id="RWGY01000013">
    <property type="protein sequence ID" value="TVU25614.1"/>
    <property type="molecule type" value="Genomic_DNA"/>
</dbReference>
<evidence type="ECO:0000313" key="2">
    <source>
        <dbReference type="Proteomes" id="UP000324897"/>
    </source>
</evidence>
<sequence>MCCPASSSELELMLMRPSLKIPERQRLLLLQETETEIFWEHLRWYSGREISEPDMVEPIAFREGLALTSDLAVQHLRLACDNGGRHETIGHIVKDIKATEATFCTSDFVHESRRSNVDAHNISRSSIYVDFGRHVWLLNLLKRVCNSYSSAVLPADPVLLLGKERMKAAPCKEGKKGMISFFLVWCTVHPRIHVMGHPHEPRLKNSLGGSEIHSEYVTLAGSRAYGLGQDSTRPTKAIQKNLTFRAEGKHVDKLKE</sequence>
<feature type="non-terminal residue" evidence="1">
    <location>
        <position position="1"/>
    </location>
</feature>
<gene>
    <name evidence="1" type="ORF">EJB05_28117</name>
</gene>
<accession>A0A5J9UQE3</accession>
<proteinExistence type="predicted"/>